<proteinExistence type="predicted"/>
<name>A0AB33FZJ7_SERMA</name>
<dbReference type="Proteomes" id="UP000245399">
    <property type="component" value="Chromosome"/>
</dbReference>
<accession>A0AB33FZJ7</accession>
<evidence type="ECO:0000313" key="2">
    <source>
        <dbReference type="Proteomes" id="UP000245399"/>
    </source>
</evidence>
<dbReference type="EMBL" id="CP029449">
    <property type="protein sequence ID" value="AWL70660.1"/>
    <property type="molecule type" value="Genomic_DNA"/>
</dbReference>
<evidence type="ECO:0000313" key="1">
    <source>
        <dbReference type="EMBL" id="AWL70660.1"/>
    </source>
</evidence>
<sequence>MIATTEKALLEAIESLFGSTLQQCGTHPGTWDDVAIKHMLLSPPAIYVAWLGFGPGRTRAEAESRWVFYVVAERLNGEDTNHLGIYQMIDRLVGGINGQRFGPSSNMHLTKAQNLYTDTQDAAGVALYGLYFSAITPVSIGPDIATLDDFERHYQTWQMPDGTPAFKAHINVNGPTPKE</sequence>
<organism evidence="1 2">
    <name type="scientific">Serratia marcescens</name>
    <dbReference type="NCBI Taxonomy" id="615"/>
    <lineage>
        <taxon>Bacteria</taxon>
        <taxon>Pseudomonadati</taxon>
        <taxon>Pseudomonadota</taxon>
        <taxon>Gammaproteobacteria</taxon>
        <taxon>Enterobacterales</taxon>
        <taxon>Yersiniaceae</taxon>
        <taxon>Serratia</taxon>
    </lineage>
</organism>
<dbReference type="AlphaFoldDB" id="A0AB33FZJ7"/>
<gene>
    <name evidence="1" type="ORF">DKC05_24920</name>
</gene>
<dbReference type="RefSeq" id="WP_047730388.1">
    <property type="nucleotide sequence ID" value="NZ_CADDTT010000054.1"/>
</dbReference>
<dbReference type="InterPro" id="IPR014972">
    <property type="entry name" value="Phage_Mu_Gp37"/>
</dbReference>
<dbReference type="Pfam" id="PF08873">
    <property type="entry name" value="Phage_Mu_Gp37"/>
    <property type="match status" value="1"/>
</dbReference>
<protein>
    <submittedName>
        <fullName evidence="1">DUF1834 domain-containing protein</fullName>
    </submittedName>
</protein>
<reference evidence="1 2" key="1">
    <citation type="submission" date="2018-05" db="EMBL/GenBank/DDBJ databases">
        <title>Klebsiella quasipneumonaiae provides a window into carbapenemase gene transfer, plasmid rearrangements and nosocomial acquisition from the hospital environment.</title>
        <authorList>
            <person name="Mathers A.J."/>
            <person name="Vegesana K."/>
            <person name="Stoesser N."/>
            <person name="Crook D."/>
            <person name="Vaughan A."/>
            <person name="Barry K."/>
            <person name="Parikh H."/>
            <person name="Sebra R."/>
            <person name="Kotay S."/>
            <person name="Walker A.S."/>
            <person name="Sheppard A.E."/>
        </authorList>
    </citation>
    <scope>NUCLEOTIDE SEQUENCE [LARGE SCALE GENOMIC DNA]</scope>
    <source>
        <strain evidence="1 2">CAV1761</strain>
    </source>
</reference>